<dbReference type="PANTHER" id="PTHR43581:SF2">
    <property type="entry name" value="EXCINUCLEASE ATPASE SUBUNIT"/>
    <property type="match status" value="1"/>
</dbReference>
<evidence type="ECO:0000313" key="4">
    <source>
        <dbReference type="EMBL" id="AWY00940.1"/>
    </source>
</evidence>
<dbReference type="PIRSF" id="PIRSF034888">
    <property type="entry name" value="P-loop_UCP034888"/>
    <property type="match status" value="1"/>
</dbReference>
<evidence type="ECO:0000259" key="1">
    <source>
        <dbReference type="Pfam" id="PF12476"/>
    </source>
</evidence>
<dbReference type="Pfam" id="PF13175">
    <property type="entry name" value="AAA_15"/>
    <property type="match status" value="1"/>
</dbReference>
<dbReference type="GO" id="GO:0006302">
    <property type="term" value="P:double-strand break repair"/>
    <property type="evidence" value="ECO:0007669"/>
    <property type="project" value="InterPro"/>
</dbReference>
<proteinExistence type="predicted"/>
<dbReference type="InterPro" id="IPR027417">
    <property type="entry name" value="P-loop_NTPase"/>
</dbReference>
<accession>A0A2Z4PU15</accession>
<dbReference type="InterPro" id="IPR022532">
    <property type="entry name" value="DUF3696"/>
</dbReference>
<feature type="domain" description="Endonuclease GajA/Old nuclease/RecF-like AAA" evidence="2">
    <location>
        <begin position="199"/>
        <end position="291"/>
    </location>
</feature>
<dbReference type="Proteomes" id="UP000249898">
    <property type="component" value="Chromosome"/>
</dbReference>
<organism evidence="4 5">
    <name type="scientific">Marinomonas primoryensis</name>
    <dbReference type="NCBI Taxonomy" id="178399"/>
    <lineage>
        <taxon>Bacteria</taxon>
        <taxon>Pseudomonadati</taxon>
        <taxon>Pseudomonadota</taxon>
        <taxon>Gammaproteobacteria</taxon>
        <taxon>Oceanospirillales</taxon>
        <taxon>Oceanospirillaceae</taxon>
        <taxon>Marinomonas</taxon>
    </lineage>
</organism>
<evidence type="ECO:0000259" key="2">
    <source>
        <dbReference type="Pfam" id="PF13175"/>
    </source>
</evidence>
<dbReference type="Pfam" id="PF13476">
    <property type="entry name" value="AAA_23"/>
    <property type="match status" value="1"/>
</dbReference>
<dbReference type="OrthoDB" id="3322489at2"/>
<reference evidence="4 5" key="1">
    <citation type="submission" date="2016-06" db="EMBL/GenBank/DDBJ databases">
        <title>The sequenced genome of the ice-adhering bacterium Marinomonas primoryensis, from Antarctica.</title>
        <authorList>
            <person name="Graham L."/>
            <person name="Vance T.D.R."/>
            <person name="Davies P.L."/>
        </authorList>
    </citation>
    <scope>NUCLEOTIDE SEQUENCE [LARGE SCALE GENOMIC DNA]</scope>
    <source>
        <strain evidence="4 5">AceL</strain>
    </source>
</reference>
<dbReference type="InterPro" id="IPR041685">
    <property type="entry name" value="AAA_GajA/Old/RecF-like"/>
</dbReference>
<gene>
    <name evidence="4" type="ORF">A8139_13835</name>
</gene>
<dbReference type="EMBL" id="CP016181">
    <property type="protein sequence ID" value="AWY00940.1"/>
    <property type="molecule type" value="Genomic_DNA"/>
</dbReference>
<dbReference type="RefSeq" id="WP_112139010.1">
    <property type="nucleotide sequence ID" value="NZ_CP016181.1"/>
</dbReference>
<dbReference type="Gene3D" id="3.40.50.300">
    <property type="entry name" value="P-loop containing nucleotide triphosphate hydrolases"/>
    <property type="match status" value="1"/>
</dbReference>
<sequence length="358" mass="39368">MIDELMIKGFKSFVNGHIKLSNLTLLTGLNNSGKSSVIQALRMYCSAFSGASPLLNGHGEVSDLRSDFVSANDDISVSLNFTDNKQGTMVLSNHEVINPLVGPEFFYVGADRLGPQSFLPMNLALDAKPKVGDRGEFVFDFIKKLEEYGYLLPDKMVHPASQGKTFEYVLQGWLTEIAPNVEFSFSTNKKADISHAEIDNYRPANVGFGLSYTLPIIAATLGAAAKAPTMTDQDSWVSQWEQSKSNNGVLLILENPEAHLHPQGQTAMGKMIALAATCGVQIVLETHSEHVMDGVRIAVKEGLVNSNEVKFHYLSKDKDGLTRIDTPKLDSDGKLDCWPNGFFDQTLKNRAILAKRKR</sequence>
<evidence type="ECO:0000259" key="3">
    <source>
        <dbReference type="Pfam" id="PF13476"/>
    </source>
</evidence>
<feature type="domain" description="DUF3696" evidence="1">
    <location>
        <begin position="305"/>
        <end position="349"/>
    </location>
</feature>
<dbReference type="GO" id="GO:0016887">
    <property type="term" value="F:ATP hydrolysis activity"/>
    <property type="evidence" value="ECO:0007669"/>
    <property type="project" value="InterPro"/>
</dbReference>
<dbReference type="SUPFAM" id="SSF52540">
    <property type="entry name" value="P-loop containing nucleoside triphosphate hydrolases"/>
    <property type="match status" value="1"/>
</dbReference>
<dbReference type="InterPro" id="IPR038729">
    <property type="entry name" value="Rad50/SbcC_AAA"/>
</dbReference>
<dbReference type="AlphaFoldDB" id="A0A2Z4PU15"/>
<dbReference type="Pfam" id="PF12476">
    <property type="entry name" value="DUF3696"/>
    <property type="match status" value="1"/>
</dbReference>
<dbReference type="InterPro" id="IPR051396">
    <property type="entry name" value="Bact_Antivir_Def_Nuclease"/>
</dbReference>
<evidence type="ECO:0008006" key="6">
    <source>
        <dbReference type="Google" id="ProtNLM"/>
    </source>
</evidence>
<dbReference type="InterPro" id="IPR014592">
    <property type="entry name" value="P-loop_UCP034888"/>
</dbReference>
<name>A0A2Z4PU15_9GAMM</name>
<feature type="domain" description="Rad50/SbcC-type AAA" evidence="3">
    <location>
        <begin position="5"/>
        <end position="87"/>
    </location>
</feature>
<protein>
    <recommendedName>
        <fullName evidence="6">DUF3696 domain-containing protein</fullName>
    </recommendedName>
</protein>
<evidence type="ECO:0000313" key="5">
    <source>
        <dbReference type="Proteomes" id="UP000249898"/>
    </source>
</evidence>
<dbReference type="PANTHER" id="PTHR43581">
    <property type="entry name" value="ATP/GTP PHOSPHATASE"/>
    <property type="match status" value="1"/>
</dbReference>